<proteinExistence type="predicted"/>
<evidence type="ECO:0008006" key="2">
    <source>
        <dbReference type="Google" id="ProtNLM"/>
    </source>
</evidence>
<comment type="caution">
    <text evidence="1">The sequence shown here is derived from an EMBL/GenBank/DDBJ whole genome shotgun (WGS) entry which is preliminary data.</text>
</comment>
<dbReference type="EMBL" id="VSSQ01088648">
    <property type="protein sequence ID" value="MPN35207.1"/>
    <property type="molecule type" value="Genomic_DNA"/>
</dbReference>
<dbReference type="Pfam" id="PF05069">
    <property type="entry name" value="Phage_tail_S"/>
    <property type="match status" value="1"/>
</dbReference>
<accession>A0A645H851</accession>
<name>A0A645H851_9ZZZZ</name>
<reference evidence="1" key="1">
    <citation type="submission" date="2019-08" db="EMBL/GenBank/DDBJ databases">
        <authorList>
            <person name="Kucharzyk K."/>
            <person name="Murdoch R.W."/>
            <person name="Higgins S."/>
            <person name="Loffler F."/>
        </authorList>
    </citation>
    <scope>NUCLEOTIDE SEQUENCE</scope>
</reference>
<evidence type="ECO:0000313" key="1">
    <source>
        <dbReference type="EMBL" id="MPN35207.1"/>
    </source>
</evidence>
<gene>
    <name evidence="1" type="ORF">SDC9_182704</name>
</gene>
<protein>
    <recommendedName>
        <fullName evidence="2">Phage virion morphogenesis protein</fullName>
    </recommendedName>
</protein>
<sequence length="198" mass="21343">MRIVVKHTQLLDVKPAAMPSLLRQVGDHMVSSVQRRINGGIGPENAPLTVAVKRGSNTLRDRGQLLSSISAHVTASQVAVGTNRQGAATNHFGATITAKGKWLWIPASSKTRTLQRRYGFKASQVMSGLKSSGHSVWIQSKKGSSGVVLAKKGKKGRTFVVFVLKKSVVIPARPFLSIDSNDRAAIMTLARRHMGVPE</sequence>
<organism evidence="1">
    <name type="scientific">bioreactor metagenome</name>
    <dbReference type="NCBI Taxonomy" id="1076179"/>
    <lineage>
        <taxon>unclassified sequences</taxon>
        <taxon>metagenomes</taxon>
        <taxon>ecological metagenomes</taxon>
    </lineage>
</organism>
<dbReference type="AlphaFoldDB" id="A0A645H851"/>
<dbReference type="InterPro" id="IPR006522">
    <property type="entry name" value="Phage_virion_morphogenesis"/>
</dbReference>